<dbReference type="PANTHER" id="PTHR30427">
    <property type="entry name" value="TRANSCRIPTIONAL ACTIVATOR PROTEIN LYSR"/>
    <property type="match status" value="1"/>
</dbReference>
<evidence type="ECO:0000313" key="7">
    <source>
        <dbReference type="Proteomes" id="UP000223527"/>
    </source>
</evidence>
<comment type="similarity">
    <text evidence="1">Belongs to the LysR transcriptional regulatory family.</text>
</comment>
<dbReference type="GO" id="GO:0010628">
    <property type="term" value="P:positive regulation of gene expression"/>
    <property type="evidence" value="ECO:0007669"/>
    <property type="project" value="TreeGrafter"/>
</dbReference>
<evidence type="ECO:0000259" key="5">
    <source>
        <dbReference type="PROSITE" id="PS50931"/>
    </source>
</evidence>
<dbReference type="Pfam" id="PF00126">
    <property type="entry name" value="HTH_1"/>
    <property type="match status" value="1"/>
</dbReference>
<dbReference type="GO" id="GO:0003700">
    <property type="term" value="F:DNA-binding transcription factor activity"/>
    <property type="evidence" value="ECO:0007669"/>
    <property type="project" value="InterPro"/>
</dbReference>
<comment type="caution">
    <text evidence="6">The sequence shown here is derived from an EMBL/GenBank/DDBJ whole genome shotgun (WGS) entry which is preliminary data.</text>
</comment>
<dbReference type="AlphaFoldDB" id="A0A2C7AE55"/>
<dbReference type="InterPro" id="IPR005119">
    <property type="entry name" value="LysR_subst-bd"/>
</dbReference>
<dbReference type="PROSITE" id="PS50931">
    <property type="entry name" value="HTH_LYSR"/>
    <property type="match status" value="1"/>
</dbReference>
<dbReference type="InterPro" id="IPR036388">
    <property type="entry name" value="WH-like_DNA-bd_sf"/>
</dbReference>
<evidence type="ECO:0000256" key="1">
    <source>
        <dbReference type="ARBA" id="ARBA00009437"/>
    </source>
</evidence>
<dbReference type="Pfam" id="PF03466">
    <property type="entry name" value="LysR_substrate"/>
    <property type="match status" value="1"/>
</dbReference>
<evidence type="ECO:0000256" key="3">
    <source>
        <dbReference type="ARBA" id="ARBA00023125"/>
    </source>
</evidence>
<feature type="domain" description="HTH lysR-type" evidence="5">
    <location>
        <begin position="5"/>
        <end position="62"/>
    </location>
</feature>
<dbReference type="Gene3D" id="1.10.10.10">
    <property type="entry name" value="Winged helix-like DNA-binding domain superfamily/Winged helix DNA-binding domain"/>
    <property type="match status" value="1"/>
</dbReference>
<dbReference type="PRINTS" id="PR00039">
    <property type="entry name" value="HTHLYSR"/>
</dbReference>
<accession>A0A2C7AE55</accession>
<keyword evidence="2" id="KW-0805">Transcription regulation</keyword>
<dbReference type="InterPro" id="IPR036390">
    <property type="entry name" value="WH_DNA-bd_sf"/>
</dbReference>
<keyword evidence="3" id="KW-0238">DNA-binding</keyword>
<protein>
    <submittedName>
        <fullName evidence="6">LysR family transcriptional regulator</fullName>
    </submittedName>
</protein>
<proteinExistence type="inferred from homology"/>
<dbReference type="SUPFAM" id="SSF46785">
    <property type="entry name" value="Winged helix' DNA-binding domain"/>
    <property type="match status" value="1"/>
</dbReference>
<dbReference type="GO" id="GO:0009089">
    <property type="term" value="P:lysine biosynthetic process via diaminopimelate"/>
    <property type="evidence" value="ECO:0007669"/>
    <property type="project" value="TreeGrafter"/>
</dbReference>
<dbReference type="OrthoDB" id="9806538at2"/>
<sequence length="316" mass="33377">MLAAMNARDIEIFRAVMQGRTLRAAAEMLHVSQPALSKALRHCEDRLGFRLFQRTAGRLVPTAEAQAMLPEAERLYQELQGFKGFARDLGGHRGGLLRLGASSSLAVSLVPAALAALRREREAARLTLHLLPVRELADALLARRLDVGLALTPLALPGLESEVLGSVACVVLLPEGHPLAAEPVLRPALLAGAPEVGFAGWQDFGHSLDLAFEQEGVERRLAIEVGTTVSAVALVREGAGYAIVDGFACRTLPPGLVARPFVPEARRAVVMAHGPALGSSALMDRLRAILARLCAGPDGPAAQSARAPLAFTSGTQ</sequence>
<dbReference type="EMBL" id="PDNU01000010">
    <property type="protein sequence ID" value="PHK95406.1"/>
    <property type="molecule type" value="Genomic_DNA"/>
</dbReference>
<name>A0A2C7AE55_9PROT</name>
<dbReference type="Proteomes" id="UP000223527">
    <property type="component" value="Unassembled WGS sequence"/>
</dbReference>
<dbReference type="Gene3D" id="3.40.190.290">
    <property type="match status" value="1"/>
</dbReference>
<dbReference type="GO" id="GO:0043565">
    <property type="term" value="F:sequence-specific DNA binding"/>
    <property type="evidence" value="ECO:0007669"/>
    <property type="project" value="TreeGrafter"/>
</dbReference>
<organism evidence="6 7">
    <name type="scientific">Teichococcus rhizosphaerae</name>
    <dbReference type="NCBI Taxonomy" id="1335062"/>
    <lineage>
        <taxon>Bacteria</taxon>
        <taxon>Pseudomonadati</taxon>
        <taxon>Pseudomonadota</taxon>
        <taxon>Alphaproteobacteria</taxon>
        <taxon>Acetobacterales</taxon>
        <taxon>Roseomonadaceae</taxon>
        <taxon>Roseomonas</taxon>
    </lineage>
</organism>
<dbReference type="PANTHER" id="PTHR30427:SF1">
    <property type="entry name" value="TRANSCRIPTIONAL ACTIVATOR PROTEIN LYSR"/>
    <property type="match status" value="1"/>
</dbReference>
<keyword evidence="4" id="KW-0804">Transcription</keyword>
<evidence type="ECO:0000256" key="2">
    <source>
        <dbReference type="ARBA" id="ARBA00023015"/>
    </source>
</evidence>
<gene>
    <name evidence="6" type="ORF">CR162_07900</name>
</gene>
<evidence type="ECO:0000313" key="6">
    <source>
        <dbReference type="EMBL" id="PHK95406.1"/>
    </source>
</evidence>
<dbReference type="SUPFAM" id="SSF53850">
    <property type="entry name" value="Periplasmic binding protein-like II"/>
    <property type="match status" value="1"/>
</dbReference>
<reference evidence="6 7" key="1">
    <citation type="submission" date="2017-10" db="EMBL/GenBank/DDBJ databases">
        <authorList>
            <person name="Banno H."/>
            <person name="Chua N.-H."/>
        </authorList>
    </citation>
    <scope>NUCLEOTIDE SEQUENCE [LARGE SCALE GENOMIC DNA]</scope>
    <source>
        <strain evidence="6 7">YW11</strain>
    </source>
</reference>
<evidence type="ECO:0000256" key="4">
    <source>
        <dbReference type="ARBA" id="ARBA00023163"/>
    </source>
</evidence>
<keyword evidence="7" id="KW-1185">Reference proteome</keyword>
<dbReference type="InterPro" id="IPR000847">
    <property type="entry name" value="LysR_HTH_N"/>
</dbReference>